<dbReference type="GO" id="GO:0004497">
    <property type="term" value="F:monooxygenase activity"/>
    <property type="evidence" value="ECO:0007669"/>
    <property type="project" value="InterPro"/>
</dbReference>
<dbReference type="GO" id="GO:0006631">
    <property type="term" value="P:fatty acid metabolic process"/>
    <property type="evidence" value="ECO:0007669"/>
    <property type="project" value="UniProtKB-ARBA"/>
</dbReference>
<feature type="binding site" description="axial binding residue" evidence="10">
    <location>
        <position position="744"/>
    </location>
    <ligand>
        <name>heme b</name>
        <dbReference type="ChEBI" id="CHEBI:60344"/>
    </ligand>
    <ligandPart>
        <name>Fe</name>
        <dbReference type="ChEBI" id="CHEBI:18248"/>
    </ligandPart>
</feature>
<dbReference type="GO" id="GO:0004601">
    <property type="term" value="F:peroxidase activity"/>
    <property type="evidence" value="ECO:0007669"/>
    <property type="project" value="InterPro"/>
</dbReference>
<proteinExistence type="predicted"/>
<reference evidence="13 14" key="1">
    <citation type="submission" date="2015-05" db="EMBL/GenBank/DDBJ databases">
        <authorList>
            <person name="Wang D.B."/>
            <person name="Wang M."/>
        </authorList>
    </citation>
    <scope>NUCLEOTIDE SEQUENCE [LARGE SCALE GENOMIC DNA]</scope>
    <source>
        <strain evidence="13">VL1</strain>
    </source>
</reference>
<dbReference type="GO" id="GO:0006979">
    <property type="term" value="P:response to oxidative stress"/>
    <property type="evidence" value="ECO:0007669"/>
    <property type="project" value="InterPro"/>
</dbReference>
<dbReference type="STRING" id="100787.A0A0G4KCL6"/>
<protein>
    <recommendedName>
        <fullName evidence="12">3-oxo-5-alpha-steroid 4-dehydrogenase C-terminal domain-containing protein</fullName>
    </recommendedName>
</protein>
<dbReference type="PROSITE" id="PS50292">
    <property type="entry name" value="PEROXIDASE_3"/>
    <property type="match status" value="1"/>
</dbReference>
<keyword evidence="2 10" id="KW-0349">Heme</keyword>
<dbReference type="Proteomes" id="UP000044602">
    <property type="component" value="Unassembled WGS sequence"/>
</dbReference>
<keyword evidence="4 10" id="KW-0479">Metal-binding</keyword>
<evidence type="ECO:0000256" key="11">
    <source>
        <dbReference type="SAM" id="Phobius"/>
    </source>
</evidence>
<dbReference type="EMBL" id="CVQH01000001">
    <property type="protein sequence ID" value="CRJ80525.1"/>
    <property type="molecule type" value="Genomic_DNA"/>
</dbReference>
<dbReference type="PANTHER" id="PTHR11903:SF37">
    <property type="entry name" value="PSI-PRODUCING OXYGENASE A"/>
    <property type="match status" value="1"/>
</dbReference>
<dbReference type="PANTHER" id="PTHR11903">
    <property type="entry name" value="PROSTAGLANDIN G/H SYNTHASE"/>
    <property type="match status" value="1"/>
</dbReference>
<keyword evidence="14" id="KW-1185">Reference proteome</keyword>
<dbReference type="PRINTS" id="PR00457">
    <property type="entry name" value="ANPEROXIDASE"/>
</dbReference>
<keyword evidence="5" id="KW-0223">Dioxygenase</keyword>
<evidence type="ECO:0000256" key="5">
    <source>
        <dbReference type="ARBA" id="ARBA00022964"/>
    </source>
</evidence>
<dbReference type="GO" id="GO:0016020">
    <property type="term" value="C:membrane"/>
    <property type="evidence" value="ECO:0007669"/>
    <property type="project" value="UniProtKB-SubCell"/>
</dbReference>
<feature type="domain" description="3-oxo-5-alpha-steroid 4-dehydrogenase C-terminal" evidence="12">
    <location>
        <begin position="159"/>
        <end position="301"/>
    </location>
</feature>
<dbReference type="PROSITE" id="PS50244">
    <property type="entry name" value="S5A_REDUCTASE"/>
    <property type="match status" value="1"/>
</dbReference>
<evidence type="ECO:0000256" key="4">
    <source>
        <dbReference type="ARBA" id="ARBA00022723"/>
    </source>
</evidence>
<accession>A0A0G4KCL6</accession>
<evidence type="ECO:0000256" key="2">
    <source>
        <dbReference type="ARBA" id="ARBA00022617"/>
    </source>
</evidence>
<dbReference type="GO" id="GO:0016705">
    <property type="term" value="F:oxidoreductase activity, acting on paired donors, with incorporation or reduction of molecular oxygen"/>
    <property type="evidence" value="ECO:0007669"/>
    <property type="project" value="InterPro"/>
</dbReference>
<dbReference type="Pfam" id="PF03098">
    <property type="entry name" value="An_peroxidase"/>
    <property type="match status" value="1"/>
</dbReference>
<keyword evidence="6 11" id="KW-1133">Transmembrane helix</keyword>
<dbReference type="InterPro" id="IPR001104">
    <property type="entry name" value="3-oxo-5_a-steroid_4-DH_C"/>
</dbReference>
<dbReference type="InterPro" id="IPR037120">
    <property type="entry name" value="Haem_peroxidase_sf_animal"/>
</dbReference>
<dbReference type="InterPro" id="IPR036396">
    <property type="entry name" value="Cyt_P450_sf"/>
</dbReference>
<sequence>MVTKITLKLVSRSPKQAIKKLPPTLELPADTLVEDVKVLIARQVGIKDHNQIGLFDPVTKKTLKDRKAQIGSEENVVSSGSLIVKNLGMQIAWQTVFVVEYFGPLLFHAAVIALRPYLYRDAASKPLTQTQWLGFAMFMGHFLKREWETLFVHKFSASTMPARNIFKNSFFYWVFSGALCAWEIYAPWSPAAKASNPLIDAIGALIYVFGEISNAIVHQNLAGLRTRGGTERKIPRGYGFSLVTCPNYMFEITAWIGVIIACRSASAALFIAIGAAQMSAWAKGKERAYRKEFPETYKKKKQRCGRCPLNSPLRLAAGVVFSGILERVGVNIIHSLPLAFARRIGRQPRAARLHVFRHPHVPIPVHPRSSIASVVAPTPTTAPAAAAAPAPTTPAAPLSHKSHRLLEHEKVSLQHLGPILHIAKLLDPPRRIARPLGKLVILPPQPVGGSHNIALLAADGGGVGVQHGGARLQLRVKDIADGGNNGGAGLGDMALLADGSYNSLYNPSLGQAGSSYSRSVQPTAWQPSALPEPQLIFDTLLSRENGGFKPHPNGISSVFFYLATIIIHDIFRTSRDDPSVSLTSSYLDLAPLYGANQDEQNTIRTFKNGKLKPDSFCEKRTHGFPPGVNCLLVFFNRYHNWVVERLAMINERNRFSQPSRTQDSDMRKRALKNLDNDLFQTGRLIVCGLYVNIILHDYLRVILGLNQTASTWSLDPRVNTDTEKIPRAGGNQCSFEFNLLYRWHSAISQRDEKWMDAHLESLLRDPEDRMGAPDSHSFATFERSVPSEPERRTFGGLTRGPDGRYSDSDLARIWVESIEDAAGAFGPNNIPRALRMIEVIGINHARALRVATLNDFRKYFGLLPYTCFEHITSDPVVAQRLQALYGQPDMVELYPGLLSEDAKPLMIPGSGLCAPYTLSRAILSDAATSQTRGECFPYHEAASDVLVDDGCVFYKLVLRALPTAFSPSSIYAHLPLVTPTTNRNIVERLQREPRYSFDRTRTLSPQVHISSPHAVKEILRSDAFGGDSWRHQLTYLMGKPNHQMGPYGDATDFEQRRARLEKTIFCPSLEKEFRNLFSQLSRCIYLEAEKIGGLPQTLQIDLVACFANAIPIDFVGHLLPLPLKSQEDVDGAHTPRDLHSALVSIFAVLFLRLDPVLSYNIRIAAQPVAASVGDSLEIEISNVPAIMLLLYNEDHQSESQDPEKKLKKLGYEFIRKLLVAGVSVCQIAWVDIVPALAAFVVNQSRMLCQVVDYYLGPGIEYWPLLQKLAASDDHDHDDMLLHYALEAIRLNGNYSVFKTVNRDSDVQGHSQPLKVGDKLMIRYSDLAFNAEVYPRPNDILVTRPLDSYHFVGYGPNQALASPLSRFVLVSMFRAVARLKNVRKAPGPQGEIKTVDDGDAAGLNRYMDVFWREFSPSPVNMKLHFDA</sequence>
<evidence type="ECO:0000256" key="3">
    <source>
        <dbReference type="ARBA" id="ARBA00022692"/>
    </source>
</evidence>
<organism evidence="13 14">
    <name type="scientific">Verticillium longisporum</name>
    <name type="common">Verticillium dahliae var. longisporum</name>
    <dbReference type="NCBI Taxonomy" id="100787"/>
    <lineage>
        <taxon>Eukaryota</taxon>
        <taxon>Fungi</taxon>
        <taxon>Dikarya</taxon>
        <taxon>Ascomycota</taxon>
        <taxon>Pezizomycotina</taxon>
        <taxon>Sordariomycetes</taxon>
        <taxon>Hypocreomycetidae</taxon>
        <taxon>Glomerellales</taxon>
        <taxon>Plectosphaerellaceae</taxon>
        <taxon>Verticillium</taxon>
    </lineage>
</organism>
<keyword evidence="7" id="KW-0560">Oxidoreductase</keyword>
<evidence type="ECO:0000256" key="8">
    <source>
        <dbReference type="ARBA" id="ARBA00023004"/>
    </source>
</evidence>
<dbReference type="SUPFAM" id="SSF48113">
    <property type="entry name" value="Heme-dependent peroxidases"/>
    <property type="match status" value="1"/>
</dbReference>
<evidence type="ECO:0000313" key="14">
    <source>
        <dbReference type="Proteomes" id="UP000044602"/>
    </source>
</evidence>
<keyword evidence="9 11" id="KW-0472">Membrane</keyword>
<evidence type="ECO:0000256" key="7">
    <source>
        <dbReference type="ARBA" id="ARBA00023002"/>
    </source>
</evidence>
<dbReference type="SUPFAM" id="SSF48264">
    <property type="entry name" value="Cytochrome P450"/>
    <property type="match status" value="1"/>
</dbReference>
<dbReference type="GO" id="GO:0020037">
    <property type="term" value="F:heme binding"/>
    <property type="evidence" value="ECO:0007669"/>
    <property type="project" value="InterPro"/>
</dbReference>
<evidence type="ECO:0000256" key="1">
    <source>
        <dbReference type="ARBA" id="ARBA00004141"/>
    </source>
</evidence>
<keyword evidence="8 10" id="KW-0408">Iron</keyword>
<comment type="subcellular location">
    <subcellularLocation>
        <location evidence="1">Membrane</location>
        <topology evidence="1">Multi-pass membrane protein</topology>
    </subcellularLocation>
</comment>
<dbReference type="GO" id="GO:0005506">
    <property type="term" value="F:iron ion binding"/>
    <property type="evidence" value="ECO:0007669"/>
    <property type="project" value="InterPro"/>
</dbReference>
<keyword evidence="3 11" id="KW-0812">Transmembrane</keyword>
<dbReference type="Pfam" id="PF02544">
    <property type="entry name" value="Steroid_dh"/>
    <property type="match status" value="1"/>
</dbReference>
<dbReference type="InterPro" id="IPR034812">
    <property type="entry name" value="Ppo-like_N"/>
</dbReference>
<name>A0A0G4KCL6_VERLO</name>
<gene>
    <name evidence="13" type="ORF">BN1708_000286</name>
</gene>
<dbReference type="CDD" id="cd09817">
    <property type="entry name" value="linoleate_diol_synthase_like"/>
    <property type="match status" value="1"/>
</dbReference>
<dbReference type="GO" id="GO:0016627">
    <property type="term" value="F:oxidoreductase activity, acting on the CH-CH group of donors"/>
    <property type="evidence" value="ECO:0007669"/>
    <property type="project" value="InterPro"/>
</dbReference>
<feature type="transmembrane region" description="Helical" evidence="11">
    <location>
        <begin position="170"/>
        <end position="188"/>
    </location>
</feature>
<feature type="transmembrane region" description="Helical" evidence="11">
    <location>
        <begin position="91"/>
        <end position="114"/>
    </location>
</feature>
<dbReference type="Gene3D" id="1.20.120.1630">
    <property type="match status" value="1"/>
</dbReference>
<evidence type="ECO:0000256" key="10">
    <source>
        <dbReference type="PIRSR" id="PIRSR619791-2"/>
    </source>
</evidence>
<evidence type="ECO:0000256" key="9">
    <source>
        <dbReference type="ARBA" id="ARBA00023136"/>
    </source>
</evidence>
<dbReference type="InterPro" id="IPR019791">
    <property type="entry name" value="Haem_peroxidase_animal"/>
</dbReference>
<evidence type="ECO:0000256" key="6">
    <source>
        <dbReference type="ARBA" id="ARBA00022989"/>
    </source>
</evidence>
<dbReference type="GO" id="GO:0051213">
    <property type="term" value="F:dioxygenase activity"/>
    <property type="evidence" value="ECO:0007669"/>
    <property type="project" value="UniProtKB-KW"/>
</dbReference>
<dbReference type="InterPro" id="IPR010255">
    <property type="entry name" value="Haem_peroxidase_sf"/>
</dbReference>
<evidence type="ECO:0000313" key="13">
    <source>
        <dbReference type="EMBL" id="CRJ80525.1"/>
    </source>
</evidence>
<evidence type="ECO:0000259" key="12">
    <source>
        <dbReference type="Pfam" id="PF02544"/>
    </source>
</evidence>
<dbReference type="Gene3D" id="1.10.640.10">
    <property type="entry name" value="Haem peroxidase domain superfamily, animal type"/>
    <property type="match status" value="1"/>
</dbReference>
<dbReference type="InterPro" id="IPR050783">
    <property type="entry name" value="Oxylipin_biosynth_metab"/>
</dbReference>